<feature type="region of interest" description="Disordered" evidence="2">
    <location>
        <begin position="1"/>
        <end position="30"/>
    </location>
</feature>
<gene>
    <name evidence="5" type="primary">LOC104699782</name>
</gene>
<dbReference type="InterPro" id="IPR006683">
    <property type="entry name" value="Thioestr_dom"/>
</dbReference>
<sequence>MKWEKFRETGTGTTDTTMPTPPVSSEATTASKEIDPNSVLMVADFFKAIAPDSSVNDFTESDFFSILFQSNTKALSISRGRVSCSVIVTPSLSNFFNGLHGGAVASIAERVAMACVKTVVSKDKHLFLGELSTSYLSSAPISSELVVEASVVRTGRNLSVVTVEFKIKETMKVTYLSRATLYHSPISKL</sequence>
<dbReference type="InterPro" id="IPR039298">
    <property type="entry name" value="ACOT13"/>
</dbReference>
<dbReference type="CDD" id="cd03443">
    <property type="entry name" value="PaaI_thioesterase"/>
    <property type="match status" value="1"/>
</dbReference>
<accession>A0ABM0SML4</accession>
<dbReference type="GeneID" id="104699782"/>
<dbReference type="Proteomes" id="UP000694864">
    <property type="component" value="Chromosome 7"/>
</dbReference>
<evidence type="ECO:0000313" key="4">
    <source>
        <dbReference type="Proteomes" id="UP000694864"/>
    </source>
</evidence>
<feature type="domain" description="Thioesterase" evidence="3">
    <location>
        <begin position="99"/>
        <end position="173"/>
    </location>
</feature>
<dbReference type="InterPro" id="IPR029069">
    <property type="entry name" value="HotDog_dom_sf"/>
</dbReference>
<evidence type="ECO:0000313" key="5">
    <source>
        <dbReference type="RefSeq" id="XP_010413446.1"/>
    </source>
</evidence>
<evidence type="ECO:0000259" key="3">
    <source>
        <dbReference type="Pfam" id="PF03061"/>
    </source>
</evidence>
<dbReference type="Pfam" id="PF03061">
    <property type="entry name" value="4HBT"/>
    <property type="match status" value="1"/>
</dbReference>
<evidence type="ECO:0000256" key="2">
    <source>
        <dbReference type="SAM" id="MobiDB-lite"/>
    </source>
</evidence>
<dbReference type="PANTHER" id="PTHR21660:SF12">
    <property type="entry name" value="OS07G0462700 PROTEIN"/>
    <property type="match status" value="1"/>
</dbReference>
<feature type="compositionally biased region" description="Low complexity" evidence="2">
    <location>
        <begin position="9"/>
        <end position="18"/>
    </location>
</feature>
<proteinExistence type="inferred from homology"/>
<evidence type="ECO:0000256" key="1">
    <source>
        <dbReference type="ARBA" id="ARBA00008324"/>
    </source>
</evidence>
<comment type="similarity">
    <text evidence="1">Belongs to the thioesterase PaaI family.</text>
</comment>
<keyword evidence="4" id="KW-1185">Reference proteome</keyword>
<dbReference type="SUPFAM" id="SSF54637">
    <property type="entry name" value="Thioesterase/thiol ester dehydrase-isomerase"/>
    <property type="match status" value="1"/>
</dbReference>
<dbReference type="Gene3D" id="3.10.129.10">
    <property type="entry name" value="Hotdog Thioesterase"/>
    <property type="match status" value="1"/>
</dbReference>
<protein>
    <submittedName>
        <fullName evidence="5">Uncharacterized protein LOC104699782</fullName>
    </submittedName>
</protein>
<dbReference type="PANTHER" id="PTHR21660">
    <property type="entry name" value="THIOESTERASE SUPERFAMILY MEMBER-RELATED"/>
    <property type="match status" value="1"/>
</dbReference>
<dbReference type="RefSeq" id="XP_010413446.1">
    <property type="nucleotide sequence ID" value="XM_010415144.2"/>
</dbReference>
<reference evidence="4" key="1">
    <citation type="journal article" date="2014" name="Nat. Commun.">
        <title>The emerging biofuel crop Camelina sativa retains a highly undifferentiated hexaploid genome structure.</title>
        <authorList>
            <person name="Kagale S."/>
            <person name="Koh C."/>
            <person name="Nixon J."/>
            <person name="Bollina V."/>
            <person name="Clarke W.E."/>
            <person name="Tuteja R."/>
            <person name="Spillane C."/>
            <person name="Robinson S.J."/>
            <person name="Links M.G."/>
            <person name="Clarke C."/>
            <person name="Higgins E.E."/>
            <person name="Huebert T."/>
            <person name="Sharpe A.G."/>
            <person name="Parkin I.A."/>
        </authorList>
    </citation>
    <scope>NUCLEOTIDE SEQUENCE [LARGE SCALE GENOMIC DNA]</scope>
    <source>
        <strain evidence="4">cv. DH55</strain>
    </source>
</reference>
<name>A0ABM0SML4_CAMSA</name>
<reference evidence="5" key="2">
    <citation type="submission" date="2025-08" db="UniProtKB">
        <authorList>
            <consortium name="RefSeq"/>
        </authorList>
    </citation>
    <scope>IDENTIFICATION</scope>
    <source>
        <tissue evidence="5">Leaf</tissue>
    </source>
</reference>
<organism evidence="4 5">
    <name type="scientific">Camelina sativa</name>
    <name type="common">False flax</name>
    <name type="synonym">Myagrum sativum</name>
    <dbReference type="NCBI Taxonomy" id="90675"/>
    <lineage>
        <taxon>Eukaryota</taxon>
        <taxon>Viridiplantae</taxon>
        <taxon>Streptophyta</taxon>
        <taxon>Embryophyta</taxon>
        <taxon>Tracheophyta</taxon>
        <taxon>Spermatophyta</taxon>
        <taxon>Magnoliopsida</taxon>
        <taxon>eudicotyledons</taxon>
        <taxon>Gunneridae</taxon>
        <taxon>Pentapetalae</taxon>
        <taxon>rosids</taxon>
        <taxon>malvids</taxon>
        <taxon>Brassicales</taxon>
        <taxon>Brassicaceae</taxon>
        <taxon>Camelineae</taxon>
        <taxon>Camelina</taxon>
    </lineage>
</organism>